<keyword evidence="1" id="KW-0732">Signal</keyword>
<name>A0A0C3D870_9AGAM</name>
<evidence type="ECO:0000313" key="2">
    <source>
        <dbReference type="EMBL" id="KIM56950.1"/>
    </source>
</evidence>
<proteinExistence type="predicted"/>
<feature type="signal peptide" evidence="1">
    <location>
        <begin position="1"/>
        <end position="22"/>
    </location>
</feature>
<dbReference type="HOGENOM" id="CLU_2997755_0_0_1"/>
<reference evidence="2 3" key="1">
    <citation type="submission" date="2014-04" db="EMBL/GenBank/DDBJ databases">
        <authorList>
            <consortium name="DOE Joint Genome Institute"/>
            <person name="Kuo A."/>
            <person name="Kohler A."/>
            <person name="Nagy L.G."/>
            <person name="Floudas D."/>
            <person name="Copeland A."/>
            <person name="Barry K.W."/>
            <person name="Cichocki N."/>
            <person name="Veneault-Fourrey C."/>
            <person name="LaButti K."/>
            <person name="Lindquist E.A."/>
            <person name="Lipzen A."/>
            <person name="Lundell T."/>
            <person name="Morin E."/>
            <person name="Murat C."/>
            <person name="Sun H."/>
            <person name="Tunlid A."/>
            <person name="Henrissat B."/>
            <person name="Grigoriev I.V."/>
            <person name="Hibbett D.S."/>
            <person name="Martin F."/>
            <person name="Nordberg H.P."/>
            <person name="Cantor M.N."/>
            <person name="Hua S.X."/>
        </authorList>
    </citation>
    <scope>NUCLEOTIDE SEQUENCE [LARGE SCALE GENOMIC DNA]</scope>
    <source>
        <strain evidence="2 3">Foug A</strain>
    </source>
</reference>
<dbReference type="InParanoid" id="A0A0C3D870"/>
<organism evidence="2 3">
    <name type="scientific">Scleroderma citrinum Foug A</name>
    <dbReference type="NCBI Taxonomy" id="1036808"/>
    <lineage>
        <taxon>Eukaryota</taxon>
        <taxon>Fungi</taxon>
        <taxon>Dikarya</taxon>
        <taxon>Basidiomycota</taxon>
        <taxon>Agaricomycotina</taxon>
        <taxon>Agaricomycetes</taxon>
        <taxon>Agaricomycetidae</taxon>
        <taxon>Boletales</taxon>
        <taxon>Sclerodermatineae</taxon>
        <taxon>Sclerodermataceae</taxon>
        <taxon>Scleroderma</taxon>
    </lineage>
</organism>
<reference evidence="3" key="2">
    <citation type="submission" date="2015-01" db="EMBL/GenBank/DDBJ databases">
        <title>Evolutionary Origins and Diversification of the Mycorrhizal Mutualists.</title>
        <authorList>
            <consortium name="DOE Joint Genome Institute"/>
            <consortium name="Mycorrhizal Genomics Consortium"/>
            <person name="Kohler A."/>
            <person name="Kuo A."/>
            <person name="Nagy L.G."/>
            <person name="Floudas D."/>
            <person name="Copeland A."/>
            <person name="Barry K.W."/>
            <person name="Cichocki N."/>
            <person name="Veneault-Fourrey C."/>
            <person name="LaButti K."/>
            <person name="Lindquist E.A."/>
            <person name="Lipzen A."/>
            <person name="Lundell T."/>
            <person name="Morin E."/>
            <person name="Murat C."/>
            <person name="Riley R."/>
            <person name="Ohm R."/>
            <person name="Sun H."/>
            <person name="Tunlid A."/>
            <person name="Henrissat B."/>
            <person name="Grigoriev I.V."/>
            <person name="Hibbett D.S."/>
            <person name="Martin F."/>
        </authorList>
    </citation>
    <scope>NUCLEOTIDE SEQUENCE [LARGE SCALE GENOMIC DNA]</scope>
    <source>
        <strain evidence="3">Foug A</strain>
    </source>
</reference>
<sequence>MRFNFFLSLLAALAVYAPMSEAAPGSLSNEVYCLGGCGGCGEVCVPSMILQAACGVC</sequence>
<evidence type="ECO:0008006" key="4">
    <source>
        <dbReference type="Google" id="ProtNLM"/>
    </source>
</evidence>
<protein>
    <recommendedName>
        <fullName evidence="4">4Fe-4S ferredoxin-type domain-containing protein</fullName>
    </recommendedName>
</protein>
<evidence type="ECO:0000256" key="1">
    <source>
        <dbReference type="SAM" id="SignalP"/>
    </source>
</evidence>
<keyword evidence="3" id="KW-1185">Reference proteome</keyword>
<dbReference type="AlphaFoldDB" id="A0A0C3D870"/>
<accession>A0A0C3D870</accession>
<gene>
    <name evidence="2" type="ORF">SCLCIDRAFT_1219988</name>
</gene>
<evidence type="ECO:0000313" key="3">
    <source>
        <dbReference type="Proteomes" id="UP000053989"/>
    </source>
</evidence>
<feature type="chain" id="PRO_5002176450" description="4Fe-4S ferredoxin-type domain-containing protein" evidence="1">
    <location>
        <begin position="23"/>
        <end position="57"/>
    </location>
</feature>
<dbReference type="Proteomes" id="UP000053989">
    <property type="component" value="Unassembled WGS sequence"/>
</dbReference>
<dbReference type="EMBL" id="KN822108">
    <property type="protein sequence ID" value="KIM56950.1"/>
    <property type="molecule type" value="Genomic_DNA"/>
</dbReference>